<protein>
    <submittedName>
        <fullName evidence="1">Uncharacterized protein</fullName>
    </submittedName>
</protein>
<dbReference type="Proteomes" id="UP000530186">
    <property type="component" value="Unassembled WGS sequence"/>
</dbReference>
<proteinExistence type="predicted"/>
<sequence length="350" mass="41419">MKGSELKTQIKKATQFSQCIFHDTNECSSKIINGHSISKSKILDTLSQDAFVYIPEIDFDSQPNFNRKPKTFMDLIAPKLGLPNIKISRITKKNCSTSKVFCAKHDQSLFSIIDQTAFEDTIDQIFQYSYRAFSKEYSAVIKEKKLYESFPIHKKIDVSLIDLKVSDIENSKQKFDDAYLKKEFDIFESFYHKLPYEVNLAVSTCYNPPMDFEGNKLVNLYSRDEKRTPQIFLNVFPENGKTVILFSFFRDDKRLFKNYFNQLEKISKNKNNFRRVLNHILVTYPENIVFGEKLNQYMTKTKKWDYYKSDFMEFSYLPLIRFGELGDMSDLMYSEQQKRKLEYNLLQNYI</sequence>
<evidence type="ECO:0000313" key="1">
    <source>
        <dbReference type="EMBL" id="MBA0017542.1"/>
    </source>
</evidence>
<evidence type="ECO:0000313" key="2">
    <source>
        <dbReference type="Proteomes" id="UP000530186"/>
    </source>
</evidence>
<accession>A0A7V8N2I8</accession>
<keyword evidence="2" id="KW-1185">Reference proteome</keyword>
<dbReference type="AlphaFoldDB" id="A0A7V8N2I8"/>
<dbReference type="RefSeq" id="WP_180747605.1">
    <property type="nucleotide sequence ID" value="NZ_CBCRWQ010000037.1"/>
</dbReference>
<comment type="caution">
    <text evidence="1">The sequence shown here is derived from an EMBL/GenBank/DDBJ whole genome shotgun (WGS) entry which is preliminary data.</text>
</comment>
<reference evidence="1 2" key="1">
    <citation type="submission" date="2020-07" db="EMBL/GenBank/DDBJ databases">
        <authorList>
            <person name="Hilgarth M."/>
            <person name="Werum V."/>
            <person name="Vogel R.F."/>
        </authorList>
    </citation>
    <scope>NUCLEOTIDE SEQUENCE [LARGE SCALE GENOMIC DNA]</scope>
    <source>
        <strain evidence="1 2">DSM 28961</strain>
    </source>
</reference>
<organism evidence="1 2">
    <name type="scientific">Pseudolactococcus laudensis</name>
    <dbReference type="NCBI Taxonomy" id="1494461"/>
    <lineage>
        <taxon>Bacteria</taxon>
        <taxon>Bacillati</taxon>
        <taxon>Bacillota</taxon>
        <taxon>Bacilli</taxon>
        <taxon>Lactobacillales</taxon>
        <taxon>Streptococcaceae</taxon>
        <taxon>Pseudolactococcus</taxon>
    </lineage>
</organism>
<dbReference type="GeneID" id="303195966"/>
<dbReference type="EMBL" id="JACBNY010000032">
    <property type="protein sequence ID" value="MBA0017542.1"/>
    <property type="molecule type" value="Genomic_DNA"/>
</dbReference>
<name>A0A7V8N2I8_9LACT</name>
<gene>
    <name evidence="1" type="ORF">HZR21_10610</name>
</gene>